<sequence>MGGGRLAMCLVAFIRRLRILRRTFSWVSNSLQCQIVAYVMHQNKTKKICLTRDCDPAEYKTEAKWNNDATTFEAATTMTTTTTTTAGAQMQGDDTVDDSDRQVQFLKDVRREMNSVIENLTEMKLRRLQNIKEYWDKNVHDSNKLADVEKEYDQTEEELAKWRRERTLHEEQEQKIERRQSFVASGIALPLDLLEDLEQQFEEYNPINDFTVVKNRFIGFTKIVCQRFEHYDKSISNAVRDRARTLETFEQEMVQMKNLFSGAPIPERPAGGDLSSQDSEGEIIQREDEEEAVAEHSRNSNHTANRVIADVTPTQKASDEHTYPQNMSIKQPIEQGQSQSNSNTEKEEEEEEEEEDADVLGENNTLIGNGNNNNNSNSNDNTDSLRKKFQAEMELEFQRFTEGHQKEVDTFISQLQRKDRQIQVHKDEIASLQQQIEQAVLKQTNSKQQMPKEQAIKHKTTIQLKKYLSVSESTDKVNEEEETAETTTNIDKEPTLKVVNDKALLNYNPPQAKSQIVAQEQQYSEFRLVSGAVHTFEDQHEEEDLNDDNDNDNDNDNSNDGEVMDQKANAAMAPIDVKNTIIEKLQRTVQEMEHKIDALTRSKIELINSTCLQMEKLRAQILEVNFDTISLSLQHIISI</sequence>
<accession>X6NPU3</accession>
<feature type="coiled-coil region" evidence="1">
    <location>
        <begin position="106"/>
        <end position="179"/>
    </location>
</feature>
<evidence type="ECO:0000313" key="4">
    <source>
        <dbReference type="Proteomes" id="UP000023152"/>
    </source>
</evidence>
<keyword evidence="4" id="KW-1185">Reference proteome</keyword>
<protein>
    <submittedName>
        <fullName evidence="3">Myb domain-containing protein</fullName>
    </submittedName>
</protein>
<evidence type="ECO:0000256" key="1">
    <source>
        <dbReference type="SAM" id="Coils"/>
    </source>
</evidence>
<proteinExistence type="predicted"/>
<reference evidence="3 4" key="1">
    <citation type="journal article" date="2013" name="Curr. Biol.">
        <title>The Genome of the Foraminiferan Reticulomyxa filosa.</title>
        <authorList>
            <person name="Glockner G."/>
            <person name="Hulsmann N."/>
            <person name="Schleicher M."/>
            <person name="Noegel A.A."/>
            <person name="Eichinger L."/>
            <person name="Gallinger C."/>
            <person name="Pawlowski J."/>
            <person name="Sierra R."/>
            <person name="Euteneuer U."/>
            <person name="Pillet L."/>
            <person name="Moustafa A."/>
            <person name="Platzer M."/>
            <person name="Groth M."/>
            <person name="Szafranski K."/>
            <person name="Schliwa M."/>
        </authorList>
    </citation>
    <scope>NUCLEOTIDE SEQUENCE [LARGE SCALE GENOMIC DNA]</scope>
</reference>
<comment type="caution">
    <text evidence="3">The sequence shown here is derived from an EMBL/GenBank/DDBJ whole genome shotgun (WGS) entry which is preliminary data.</text>
</comment>
<feature type="region of interest" description="Disordered" evidence="2">
    <location>
        <begin position="261"/>
        <end position="383"/>
    </location>
</feature>
<gene>
    <name evidence="3" type="ORF">RFI_09206</name>
</gene>
<feature type="compositionally biased region" description="Acidic residues" evidence="2">
    <location>
        <begin position="346"/>
        <end position="359"/>
    </location>
</feature>
<organism evidence="3 4">
    <name type="scientific">Reticulomyxa filosa</name>
    <dbReference type="NCBI Taxonomy" id="46433"/>
    <lineage>
        <taxon>Eukaryota</taxon>
        <taxon>Sar</taxon>
        <taxon>Rhizaria</taxon>
        <taxon>Retaria</taxon>
        <taxon>Foraminifera</taxon>
        <taxon>Monothalamids</taxon>
        <taxon>Reticulomyxidae</taxon>
        <taxon>Reticulomyxa</taxon>
    </lineage>
</organism>
<evidence type="ECO:0000256" key="2">
    <source>
        <dbReference type="SAM" id="MobiDB-lite"/>
    </source>
</evidence>
<evidence type="ECO:0000313" key="3">
    <source>
        <dbReference type="EMBL" id="ETO27928.1"/>
    </source>
</evidence>
<feature type="region of interest" description="Disordered" evidence="2">
    <location>
        <begin position="472"/>
        <end position="491"/>
    </location>
</feature>
<feature type="compositionally biased region" description="Low complexity" evidence="2">
    <location>
        <begin position="363"/>
        <end position="382"/>
    </location>
</feature>
<feature type="coiled-coil region" evidence="1">
    <location>
        <begin position="415"/>
        <end position="449"/>
    </location>
</feature>
<dbReference type="EMBL" id="ASPP01006959">
    <property type="protein sequence ID" value="ETO27928.1"/>
    <property type="molecule type" value="Genomic_DNA"/>
</dbReference>
<feature type="coiled-coil region" evidence="1">
    <location>
        <begin position="575"/>
        <end position="609"/>
    </location>
</feature>
<dbReference type="AlphaFoldDB" id="X6NPU3"/>
<feature type="compositionally biased region" description="Polar residues" evidence="2">
    <location>
        <begin position="323"/>
        <end position="343"/>
    </location>
</feature>
<feature type="region of interest" description="Disordered" evidence="2">
    <location>
        <begin position="539"/>
        <end position="562"/>
    </location>
</feature>
<dbReference type="Proteomes" id="UP000023152">
    <property type="component" value="Unassembled WGS sequence"/>
</dbReference>
<keyword evidence="1" id="KW-0175">Coiled coil</keyword>
<name>X6NPU3_RETFI</name>